<organism evidence="5 6">
    <name type="scientific">Actinophytocola glycyrrhizae</name>
    <dbReference type="NCBI Taxonomy" id="2044873"/>
    <lineage>
        <taxon>Bacteria</taxon>
        <taxon>Bacillati</taxon>
        <taxon>Actinomycetota</taxon>
        <taxon>Actinomycetes</taxon>
        <taxon>Pseudonocardiales</taxon>
        <taxon>Pseudonocardiaceae</taxon>
    </lineage>
</organism>
<accession>A0ABV9S9B3</accession>
<comment type="caution">
    <text evidence="5">The sequence shown here is derived from an EMBL/GenBank/DDBJ whole genome shotgun (WGS) entry which is preliminary data.</text>
</comment>
<keyword evidence="6" id="KW-1185">Reference proteome</keyword>
<dbReference type="Pfam" id="PF02576">
    <property type="entry name" value="RimP_N"/>
    <property type="match status" value="1"/>
</dbReference>
<dbReference type="InterPro" id="IPR035956">
    <property type="entry name" value="RimP_N_sf"/>
</dbReference>
<dbReference type="EMBL" id="JBHSIS010000010">
    <property type="protein sequence ID" value="MFC4856344.1"/>
    <property type="molecule type" value="Genomic_DNA"/>
</dbReference>
<comment type="function">
    <text evidence="3">Required for maturation of 30S ribosomal subunits.</text>
</comment>
<protein>
    <recommendedName>
        <fullName evidence="3">Ribosome maturation factor RimP</fullName>
    </recommendedName>
</protein>
<comment type="similarity">
    <text evidence="3">Belongs to the RimP family.</text>
</comment>
<evidence type="ECO:0000313" key="5">
    <source>
        <dbReference type="EMBL" id="MFC4856344.1"/>
    </source>
</evidence>
<evidence type="ECO:0000256" key="2">
    <source>
        <dbReference type="ARBA" id="ARBA00022517"/>
    </source>
</evidence>
<dbReference type="Proteomes" id="UP001595859">
    <property type="component" value="Unassembled WGS sequence"/>
</dbReference>
<dbReference type="Gene3D" id="3.30.300.70">
    <property type="entry name" value="RimP-like superfamily, N-terminal"/>
    <property type="match status" value="1"/>
</dbReference>
<dbReference type="HAMAP" id="MF_01077">
    <property type="entry name" value="RimP"/>
    <property type="match status" value="1"/>
</dbReference>
<evidence type="ECO:0000313" key="6">
    <source>
        <dbReference type="Proteomes" id="UP001595859"/>
    </source>
</evidence>
<evidence type="ECO:0000256" key="3">
    <source>
        <dbReference type="HAMAP-Rule" id="MF_01077"/>
    </source>
</evidence>
<evidence type="ECO:0000259" key="4">
    <source>
        <dbReference type="Pfam" id="PF02576"/>
    </source>
</evidence>
<dbReference type="RefSeq" id="WP_378058323.1">
    <property type="nucleotide sequence ID" value="NZ_JBHSIS010000010.1"/>
</dbReference>
<dbReference type="NCBIfam" id="NF000930">
    <property type="entry name" value="PRK00092.2-2"/>
    <property type="match status" value="1"/>
</dbReference>
<comment type="subcellular location">
    <subcellularLocation>
        <location evidence="3">Cytoplasm</location>
    </subcellularLocation>
</comment>
<evidence type="ECO:0000256" key="1">
    <source>
        <dbReference type="ARBA" id="ARBA00022490"/>
    </source>
</evidence>
<feature type="domain" description="Ribosome maturation factor RimP N-terminal" evidence="4">
    <location>
        <begin position="19"/>
        <end position="95"/>
    </location>
</feature>
<dbReference type="InterPro" id="IPR028989">
    <property type="entry name" value="RimP_N"/>
</dbReference>
<dbReference type="InterPro" id="IPR003728">
    <property type="entry name" value="Ribosome_maturation_RimP"/>
</dbReference>
<dbReference type="PANTHER" id="PTHR33867">
    <property type="entry name" value="RIBOSOME MATURATION FACTOR RIMP"/>
    <property type="match status" value="1"/>
</dbReference>
<keyword evidence="2 3" id="KW-0690">Ribosome biogenesis</keyword>
<reference evidence="6" key="1">
    <citation type="journal article" date="2019" name="Int. J. Syst. Evol. Microbiol.">
        <title>The Global Catalogue of Microorganisms (GCM) 10K type strain sequencing project: providing services to taxonomists for standard genome sequencing and annotation.</title>
        <authorList>
            <consortium name="The Broad Institute Genomics Platform"/>
            <consortium name="The Broad Institute Genome Sequencing Center for Infectious Disease"/>
            <person name="Wu L."/>
            <person name="Ma J."/>
        </authorList>
    </citation>
    <scope>NUCLEOTIDE SEQUENCE [LARGE SCALE GENOMIC DNA]</scope>
    <source>
        <strain evidence="6">ZS-22-S1</strain>
    </source>
</reference>
<sequence>MPSERQRAGGAGEELEPVVADAVARAGFELEELVVQQAGRKQLVKVVVDGEGADGRGISLDETAEVSRAVSAALDARDDVLAGAYTLEVTSPGLDRPLTKPRHWRRARLRRVAVKQADVNFLARVGDAGDDGVELLVDGRLRHVPYTEIEHAVIEVEFKEPPAAEIAKLTHEEEGSR</sequence>
<gene>
    <name evidence="3 5" type="primary">rimP</name>
    <name evidence="5" type="ORF">ACFPCV_22800</name>
</gene>
<proteinExistence type="inferred from homology"/>
<dbReference type="SUPFAM" id="SSF75420">
    <property type="entry name" value="YhbC-like, N-terminal domain"/>
    <property type="match status" value="1"/>
</dbReference>
<keyword evidence="1 3" id="KW-0963">Cytoplasm</keyword>
<name>A0ABV9S9B3_9PSEU</name>
<dbReference type="PANTHER" id="PTHR33867:SF1">
    <property type="entry name" value="RIBOSOME MATURATION FACTOR RIMP"/>
    <property type="match status" value="1"/>
</dbReference>